<dbReference type="CDD" id="cd10030">
    <property type="entry name" value="UDG-F4_TTUDGA_SPO1dp_like"/>
    <property type="match status" value="1"/>
</dbReference>
<dbReference type="SMART" id="SM00986">
    <property type="entry name" value="UDG"/>
    <property type="match status" value="1"/>
</dbReference>
<dbReference type="InterPro" id="IPR005273">
    <property type="entry name" value="Ura-DNA_glyco_family4"/>
</dbReference>
<dbReference type="PANTHER" id="PTHR33693">
    <property type="entry name" value="TYPE-5 URACIL-DNA GLYCOSYLASE"/>
    <property type="match status" value="1"/>
</dbReference>
<evidence type="ECO:0000256" key="3">
    <source>
        <dbReference type="ARBA" id="ARBA00022485"/>
    </source>
</evidence>
<dbReference type="EMBL" id="RJSF01000047">
    <property type="protein sequence ID" value="RNM11614.1"/>
    <property type="molecule type" value="Genomic_DNA"/>
</dbReference>
<dbReference type="NCBIfam" id="TIGR03914">
    <property type="entry name" value="UDG_fam_dom"/>
    <property type="match status" value="1"/>
</dbReference>
<dbReference type="SUPFAM" id="SSF52141">
    <property type="entry name" value="Uracil-DNA glycosylase-like"/>
    <property type="match status" value="1"/>
</dbReference>
<feature type="domain" description="Uracil-DNA glycosylase-like" evidence="10">
    <location>
        <begin position="44"/>
        <end position="209"/>
    </location>
</feature>
<sequence length="222" mass="23846">MAGATEFPGAERWVPAEATLPALREAVQTCRGCDLYRDATQAVMGSGEQDAAVMLLGEQPGDREDLAGEPFVGPAGRLLDRALADAGIDPGDTYVTNAVKHFRFAGRRGKQRIHKSPGRAHVLACQPWLDAELEAVRPRGVVILGGTAGKAVYGPAYKVGEQRGRLLEWPAGGHLARRPEWALATVHPSAVLRSRERDEMYAGFVADLRVAADVLGRTSADR</sequence>
<proteinExistence type="inferred from homology"/>
<evidence type="ECO:0000313" key="12">
    <source>
        <dbReference type="Proteomes" id="UP000279994"/>
    </source>
</evidence>
<protein>
    <recommendedName>
        <fullName evidence="2">Type-4 uracil-DNA glycosylase</fullName>
    </recommendedName>
</protein>
<dbReference type="GO" id="GO:0097506">
    <property type="term" value="F:deaminated base DNA N-glycosylase activity"/>
    <property type="evidence" value="ECO:0007669"/>
    <property type="project" value="UniProtKB-ARBA"/>
</dbReference>
<comment type="caution">
    <text evidence="11">The sequence shown here is derived from an EMBL/GenBank/DDBJ whole genome shotgun (WGS) entry which is preliminary data.</text>
</comment>
<dbReference type="GO" id="GO:0006281">
    <property type="term" value="P:DNA repair"/>
    <property type="evidence" value="ECO:0007669"/>
    <property type="project" value="UniProtKB-KW"/>
</dbReference>
<dbReference type="AlphaFoldDB" id="A0A3N0GGM4"/>
<dbReference type="InterPro" id="IPR051536">
    <property type="entry name" value="UDG_Type-4/5"/>
</dbReference>
<evidence type="ECO:0000256" key="2">
    <source>
        <dbReference type="ARBA" id="ARBA00019403"/>
    </source>
</evidence>
<keyword evidence="8" id="KW-0411">Iron-sulfur</keyword>
<evidence type="ECO:0000313" key="11">
    <source>
        <dbReference type="EMBL" id="RNM11614.1"/>
    </source>
</evidence>
<keyword evidence="12" id="KW-1185">Reference proteome</keyword>
<keyword evidence="4" id="KW-0479">Metal-binding</keyword>
<organism evidence="11 12">
    <name type="scientific">Nocardioides pocheonensis</name>
    <dbReference type="NCBI Taxonomy" id="661485"/>
    <lineage>
        <taxon>Bacteria</taxon>
        <taxon>Bacillati</taxon>
        <taxon>Actinomycetota</taxon>
        <taxon>Actinomycetes</taxon>
        <taxon>Propionibacteriales</taxon>
        <taxon>Nocardioidaceae</taxon>
        <taxon>Nocardioides</taxon>
    </lineage>
</organism>
<comment type="similarity">
    <text evidence="1">Belongs to the uracil-DNA glycosylase (UDG) superfamily. Type 4 (UDGa) family.</text>
</comment>
<dbReference type="InterPro" id="IPR005122">
    <property type="entry name" value="Uracil-DNA_glycosylase-like"/>
</dbReference>
<gene>
    <name evidence="11" type="ORF">EFL26_20800</name>
</gene>
<dbReference type="GO" id="GO:0046872">
    <property type="term" value="F:metal ion binding"/>
    <property type="evidence" value="ECO:0007669"/>
    <property type="project" value="UniProtKB-KW"/>
</dbReference>
<evidence type="ECO:0000256" key="9">
    <source>
        <dbReference type="ARBA" id="ARBA00023204"/>
    </source>
</evidence>
<dbReference type="GO" id="GO:0051539">
    <property type="term" value="F:4 iron, 4 sulfur cluster binding"/>
    <property type="evidence" value="ECO:0007669"/>
    <property type="project" value="UniProtKB-KW"/>
</dbReference>
<evidence type="ECO:0000259" key="10">
    <source>
        <dbReference type="SMART" id="SM00986"/>
    </source>
</evidence>
<dbReference type="Gene3D" id="3.40.470.10">
    <property type="entry name" value="Uracil-DNA glycosylase-like domain"/>
    <property type="match status" value="1"/>
</dbReference>
<dbReference type="SMART" id="SM00987">
    <property type="entry name" value="UreE_C"/>
    <property type="match status" value="1"/>
</dbReference>
<keyword evidence="6" id="KW-0378">Hydrolase</keyword>
<evidence type="ECO:0000256" key="4">
    <source>
        <dbReference type="ARBA" id="ARBA00022723"/>
    </source>
</evidence>
<keyword evidence="7" id="KW-0408">Iron</keyword>
<keyword evidence="9" id="KW-0234">DNA repair</keyword>
<keyword evidence="5" id="KW-0227">DNA damage</keyword>
<dbReference type="PANTHER" id="PTHR33693:SF9">
    <property type="entry name" value="TYPE-4 URACIL-DNA GLYCOSYLASE"/>
    <property type="match status" value="1"/>
</dbReference>
<dbReference type="RefSeq" id="WP_123224844.1">
    <property type="nucleotide sequence ID" value="NZ_RJSF01000047.1"/>
</dbReference>
<evidence type="ECO:0000256" key="7">
    <source>
        <dbReference type="ARBA" id="ARBA00023004"/>
    </source>
</evidence>
<evidence type="ECO:0000256" key="6">
    <source>
        <dbReference type="ARBA" id="ARBA00022801"/>
    </source>
</evidence>
<dbReference type="Pfam" id="PF03167">
    <property type="entry name" value="UDG"/>
    <property type="match status" value="1"/>
</dbReference>
<keyword evidence="3" id="KW-0004">4Fe-4S</keyword>
<evidence type="ECO:0000256" key="8">
    <source>
        <dbReference type="ARBA" id="ARBA00023014"/>
    </source>
</evidence>
<dbReference type="OrthoDB" id="5290748at2"/>
<accession>A0A3N0GGM4</accession>
<reference evidence="11 12" key="1">
    <citation type="submission" date="2018-11" db="EMBL/GenBank/DDBJ databases">
        <authorList>
            <person name="Li F."/>
        </authorList>
    </citation>
    <scope>NUCLEOTIDE SEQUENCE [LARGE SCALE GENOMIC DNA]</scope>
    <source>
        <strain evidence="11 12">Gsoil 818</strain>
    </source>
</reference>
<dbReference type="Proteomes" id="UP000279994">
    <property type="component" value="Unassembled WGS sequence"/>
</dbReference>
<dbReference type="InterPro" id="IPR036895">
    <property type="entry name" value="Uracil-DNA_glycosylase-like_sf"/>
</dbReference>
<name>A0A3N0GGM4_9ACTN</name>
<evidence type="ECO:0000256" key="5">
    <source>
        <dbReference type="ARBA" id="ARBA00022763"/>
    </source>
</evidence>
<evidence type="ECO:0000256" key="1">
    <source>
        <dbReference type="ARBA" id="ARBA00006521"/>
    </source>
</evidence>